<evidence type="ECO:0000259" key="1">
    <source>
        <dbReference type="PROSITE" id="PS50404"/>
    </source>
</evidence>
<dbReference type="InterPro" id="IPR054416">
    <property type="entry name" value="GST_UstS-like_C"/>
</dbReference>
<dbReference type="SUPFAM" id="SSF52833">
    <property type="entry name" value="Thioredoxin-like"/>
    <property type="match status" value="1"/>
</dbReference>
<name>A0A137P1G8_CONC2</name>
<sequence>MFKLYELVNNKENPISFSSYVIGVKLLLKHKGLEFETVPLTYIEIKPTISKLTDGKWNQVPLLIAPNGDQIYNSLDIGKYLEKNYPSPSLNINNPKLEQLLIDYDPISDISYTLSIWDLYNAINEADKPYFLESRPKLLGMSIEEYTKDLDGSLKLYHEKTINIGEILDNSPFLNGSEPGYYDYLLAGRIQYNRIISPQAYEKLIVNHPKKSILAWFEKMLDLFDGYLRNANSVKNLKN</sequence>
<evidence type="ECO:0000313" key="3">
    <source>
        <dbReference type="Proteomes" id="UP000070444"/>
    </source>
</evidence>
<dbReference type="InterPro" id="IPR004045">
    <property type="entry name" value="Glutathione_S-Trfase_N"/>
</dbReference>
<dbReference type="Proteomes" id="UP000070444">
    <property type="component" value="Unassembled WGS sequence"/>
</dbReference>
<keyword evidence="3" id="KW-1185">Reference proteome</keyword>
<dbReference type="AlphaFoldDB" id="A0A137P1G8"/>
<organism evidence="2 3">
    <name type="scientific">Conidiobolus coronatus (strain ATCC 28846 / CBS 209.66 / NRRL 28638)</name>
    <name type="common">Delacroixia coronata</name>
    <dbReference type="NCBI Taxonomy" id="796925"/>
    <lineage>
        <taxon>Eukaryota</taxon>
        <taxon>Fungi</taxon>
        <taxon>Fungi incertae sedis</taxon>
        <taxon>Zoopagomycota</taxon>
        <taxon>Entomophthoromycotina</taxon>
        <taxon>Entomophthoromycetes</taxon>
        <taxon>Entomophthorales</taxon>
        <taxon>Ancylistaceae</taxon>
        <taxon>Conidiobolus</taxon>
    </lineage>
</organism>
<gene>
    <name evidence="2" type="ORF">CONCODRAFT_166084</name>
</gene>
<dbReference type="InterPro" id="IPR036282">
    <property type="entry name" value="Glutathione-S-Trfase_C_sf"/>
</dbReference>
<accession>A0A137P1G8</accession>
<dbReference type="InterPro" id="IPR036249">
    <property type="entry name" value="Thioredoxin-like_sf"/>
</dbReference>
<protein>
    <recommendedName>
        <fullName evidence="1">GST N-terminal domain-containing protein</fullName>
    </recommendedName>
</protein>
<evidence type="ECO:0000313" key="2">
    <source>
        <dbReference type="EMBL" id="KXN68915.1"/>
    </source>
</evidence>
<feature type="domain" description="GST N-terminal" evidence="1">
    <location>
        <begin position="8"/>
        <end position="89"/>
    </location>
</feature>
<dbReference type="STRING" id="796925.A0A137P1G8"/>
<dbReference type="PROSITE" id="PS50404">
    <property type="entry name" value="GST_NTER"/>
    <property type="match status" value="1"/>
</dbReference>
<dbReference type="Pfam" id="PF22041">
    <property type="entry name" value="GST_C_7"/>
    <property type="match status" value="1"/>
</dbReference>
<dbReference type="SUPFAM" id="SSF47616">
    <property type="entry name" value="GST C-terminal domain-like"/>
    <property type="match status" value="1"/>
</dbReference>
<dbReference type="Pfam" id="PF13417">
    <property type="entry name" value="GST_N_3"/>
    <property type="match status" value="1"/>
</dbReference>
<proteinExistence type="predicted"/>
<dbReference type="EMBL" id="KQ964555">
    <property type="protein sequence ID" value="KXN68915.1"/>
    <property type="molecule type" value="Genomic_DNA"/>
</dbReference>
<dbReference type="Gene3D" id="3.40.30.10">
    <property type="entry name" value="Glutaredoxin"/>
    <property type="match status" value="1"/>
</dbReference>
<dbReference type="OrthoDB" id="4951845at2759"/>
<reference evidence="2 3" key="1">
    <citation type="journal article" date="2015" name="Genome Biol. Evol.">
        <title>Phylogenomic analyses indicate that early fungi evolved digesting cell walls of algal ancestors of land plants.</title>
        <authorList>
            <person name="Chang Y."/>
            <person name="Wang S."/>
            <person name="Sekimoto S."/>
            <person name="Aerts A.L."/>
            <person name="Choi C."/>
            <person name="Clum A."/>
            <person name="LaButti K.M."/>
            <person name="Lindquist E.A."/>
            <person name="Yee Ngan C."/>
            <person name="Ohm R.A."/>
            <person name="Salamov A.A."/>
            <person name="Grigoriev I.V."/>
            <person name="Spatafora J.W."/>
            <person name="Berbee M.L."/>
        </authorList>
    </citation>
    <scope>NUCLEOTIDE SEQUENCE [LARGE SCALE GENOMIC DNA]</scope>
    <source>
        <strain evidence="2 3">NRRL 28638</strain>
    </source>
</reference>
<dbReference type="Gene3D" id="1.20.1050.10">
    <property type="match status" value="1"/>
</dbReference>